<evidence type="ECO:0000256" key="4">
    <source>
        <dbReference type="PROSITE-ProRule" id="PRU00409"/>
    </source>
</evidence>
<reference evidence="6" key="1">
    <citation type="submission" date="2022-05" db="EMBL/GenBank/DDBJ databases">
        <authorList>
            <person name="Tuo L."/>
        </authorList>
    </citation>
    <scope>NUCLEOTIDE SEQUENCE</scope>
    <source>
        <strain evidence="6">BSK12Z-4</strain>
    </source>
</reference>
<dbReference type="GO" id="GO:0016874">
    <property type="term" value="F:ligase activity"/>
    <property type="evidence" value="ECO:0007669"/>
    <property type="project" value="UniProtKB-KW"/>
</dbReference>
<dbReference type="PROSITE" id="PS50975">
    <property type="entry name" value="ATP_GRASP"/>
    <property type="match status" value="1"/>
</dbReference>
<dbReference type="PANTHER" id="PTHR43585">
    <property type="entry name" value="FUMIPYRROLE BIOSYNTHESIS PROTEIN C"/>
    <property type="match status" value="1"/>
</dbReference>
<keyword evidence="7" id="KW-1185">Reference proteome</keyword>
<evidence type="ECO:0000313" key="7">
    <source>
        <dbReference type="Proteomes" id="UP001139485"/>
    </source>
</evidence>
<dbReference type="InterPro" id="IPR052032">
    <property type="entry name" value="ATP-dep_AA_Ligase"/>
</dbReference>
<comment type="caution">
    <text evidence="6">The sequence shown here is derived from an EMBL/GenBank/DDBJ whole genome shotgun (WGS) entry which is preliminary data.</text>
</comment>
<dbReference type="InterPro" id="IPR011761">
    <property type="entry name" value="ATP-grasp"/>
</dbReference>
<gene>
    <name evidence="6" type="ORF">M8330_20275</name>
</gene>
<evidence type="ECO:0000256" key="1">
    <source>
        <dbReference type="ARBA" id="ARBA00022598"/>
    </source>
</evidence>
<dbReference type="RefSeq" id="WP_250828812.1">
    <property type="nucleotide sequence ID" value="NZ_JAMOIL010000041.1"/>
</dbReference>
<dbReference type="Pfam" id="PF13535">
    <property type="entry name" value="ATP-grasp_4"/>
    <property type="match status" value="1"/>
</dbReference>
<protein>
    <submittedName>
        <fullName evidence="6">ATP-grasp domain-containing protein</fullName>
    </submittedName>
</protein>
<keyword evidence="2 4" id="KW-0547">Nucleotide-binding</keyword>
<evidence type="ECO:0000313" key="6">
    <source>
        <dbReference type="EMBL" id="MCM0622630.1"/>
    </source>
</evidence>
<keyword evidence="3 4" id="KW-0067">ATP-binding</keyword>
<accession>A0A9X2IIB1</accession>
<evidence type="ECO:0000256" key="3">
    <source>
        <dbReference type="ARBA" id="ARBA00022840"/>
    </source>
</evidence>
<dbReference type="GO" id="GO:0046872">
    <property type="term" value="F:metal ion binding"/>
    <property type="evidence" value="ECO:0007669"/>
    <property type="project" value="InterPro"/>
</dbReference>
<dbReference type="Gene3D" id="3.30.470.20">
    <property type="entry name" value="ATP-grasp fold, B domain"/>
    <property type="match status" value="1"/>
</dbReference>
<organism evidence="6 7">
    <name type="scientific">Nocardioides bruguierae</name>
    <dbReference type="NCBI Taxonomy" id="2945102"/>
    <lineage>
        <taxon>Bacteria</taxon>
        <taxon>Bacillati</taxon>
        <taxon>Actinomycetota</taxon>
        <taxon>Actinomycetes</taxon>
        <taxon>Propionibacteriales</taxon>
        <taxon>Nocardioidaceae</taxon>
        <taxon>Nocardioides</taxon>
    </lineage>
</organism>
<evidence type="ECO:0000259" key="5">
    <source>
        <dbReference type="PROSITE" id="PS50975"/>
    </source>
</evidence>
<dbReference type="SUPFAM" id="SSF56059">
    <property type="entry name" value="Glutathione synthetase ATP-binding domain-like"/>
    <property type="match status" value="1"/>
</dbReference>
<feature type="domain" description="ATP-grasp" evidence="5">
    <location>
        <begin position="98"/>
        <end position="298"/>
    </location>
</feature>
<sequence length="413" mass="44437">MVVGDGSVTARDLFLGLQWCEDLTFVLEPCRTSSAVRTLFGDQARYVELTDIAGISADAVITFSEHLLDVAAAQSARIGLADDAVDVALGVRDKGVQRNRLAAGGLEHVRTAVIGGLDDVARAAGEVGFPLVLKPVAGQGSRHTRMIASASDLETACVSYFATDAGLRLEPLIAETYLCGRPSAPFGDYVSVESVVFEGEPIHLGVTGKLPYLTPFRETCQFFPSGLPEAEVAEILELAGSAIKSLRIRAGATHIEMKLTEQGPRIIEVNGRLGGYINELYSRVLGCDLIELVSKAACGERPELSEPAVDRVRFQYFHQPPRNASQVVGMCGGRDVARDPAVSSYQRLVALPADLPQDDRSFDLDLLCGEASTHDDFLATLGRLRAMLEFQFAIAARPSTSETLLRITGDRLD</sequence>
<dbReference type="EMBL" id="JAMOIL010000041">
    <property type="protein sequence ID" value="MCM0622630.1"/>
    <property type="molecule type" value="Genomic_DNA"/>
</dbReference>
<dbReference type="PANTHER" id="PTHR43585:SF2">
    <property type="entry name" value="ATP-GRASP ENZYME FSQD"/>
    <property type="match status" value="1"/>
</dbReference>
<proteinExistence type="predicted"/>
<keyword evidence="1" id="KW-0436">Ligase</keyword>
<dbReference type="Proteomes" id="UP001139485">
    <property type="component" value="Unassembled WGS sequence"/>
</dbReference>
<evidence type="ECO:0000256" key="2">
    <source>
        <dbReference type="ARBA" id="ARBA00022741"/>
    </source>
</evidence>
<dbReference type="AlphaFoldDB" id="A0A9X2IIB1"/>
<name>A0A9X2IIB1_9ACTN</name>
<dbReference type="GO" id="GO:0005524">
    <property type="term" value="F:ATP binding"/>
    <property type="evidence" value="ECO:0007669"/>
    <property type="project" value="UniProtKB-UniRule"/>
</dbReference>